<dbReference type="Proteomes" id="UP000601435">
    <property type="component" value="Unassembled WGS sequence"/>
</dbReference>
<feature type="region of interest" description="Disordered" evidence="1">
    <location>
        <begin position="520"/>
        <end position="574"/>
    </location>
</feature>
<dbReference type="InterPro" id="IPR036691">
    <property type="entry name" value="Endo/exonu/phosph_ase_sf"/>
</dbReference>
<dbReference type="InterPro" id="IPR038765">
    <property type="entry name" value="Papain-like_cys_pep_sf"/>
</dbReference>
<dbReference type="PROSITE" id="PS50802">
    <property type="entry name" value="OTU"/>
    <property type="match status" value="2"/>
</dbReference>
<reference evidence="3" key="1">
    <citation type="submission" date="2021-02" db="EMBL/GenBank/DDBJ databases">
        <authorList>
            <person name="Dougan E. K."/>
            <person name="Rhodes N."/>
            <person name="Thang M."/>
            <person name="Chan C."/>
        </authorList>
    </citation>
    <scope>NUCLEOTIDE SEQUENCE</scope>
</reference>
<sequence length="3744" mass="411696">MAVDGDEQEEPGKADATCEGRGPSAAEAVDKQPAPTAGEAATGEGTDRGPKPSPAPKRQRVAQWEEIDCGAAGHCFYNCVTAGFVLKTTRTAFEDIKGGLNAKGRGLRSRVASYIQGHEERFKPYFEPSCVSPDSADPEAEAAHLLIVADGTPPATWQQYLEAIWRPARWADEISFRAAAALLGISLQLVCGSLDKPEQVLSYVNPKSAITLYLRYSLGHYTLLLPRGDKLPDYIRQEAVAQTASQTFAPRGGGKRQLSTVCLGLGAMDDSWIPAHVSSEEEGAPRKPATCPDKPRPSPAGSMGQRTHHAGSAKSQPWQRNDKGKRRSCQLAKQRSQRMKGISLAVSKARQKHCTVGRRKQWTCNVCDVVVKAGSMRQLSIGRYGHIKRVHPRVPLDRFTDVRAFIPVTPTVLDLDQPAWMCAWCHTFLPRLDTPYALTKSAKAHLQCCDLAPDGVTLSQNLREILTAEGIEPPARAADLCQTFGRKIDLGQYRPAAKELKELTAERQRDTSLPVRRALASRRCVMGGSQQAQDKKGRGASQASASSAPGEAKGHFHHALRPASRGMAPSKDLTTEASHRFRVALKPPPQDGGWVRDLTAENIEPNPGPSTTASRRLSVTTWNAQGHRNIFEALAVMLFRGADVVLLQEVNLSVEKRKEIIIAASARGYHSFFSESTAGTDSTGRELHRGGLAVLARQELPARQVGNARVNGVFETLCVRLGCFGLLVNCHLKPRGDWQQCRVHLEELQQSEDHVLLGGDFNLLPTEVQVAGMGHPTAPRDSQGHYKPTRVDGHRCIDFFLGKSVDLAEAQCDCETLSDHLPVSVAITVPCETREQLLQLRPTTFYGLPREATAEEFTQGQHEFWQQQPMLPDQGDTEAEWQWFCQTAEQACRHATAKYESIRDPPHRRPKGSGYSTIDRAAINRGGSEAHAFQMRRLLKLQGRVREWQRQARLGTDTTVLKTCVRRTWLQQCGELPESPAEAEHAITASVAEVQATQAREAIHRWQQSLATRGKEATRWLKGKKRRITGVTGTVPGQPQGVLSTAASLEHIHAFWMKIWERPGVQHSQALQAWRRHGLHRRCDFLASQVWKPEALQRAAAAKASSAHGVDGWRGDEVKYWPKAAWTVYSTLLCRWAARGRFPAAWQAMRQVQVPKAEANDLTGEIAASDLRPIVVMSILWRIASSTVASSPQVQAWQQEVLTPEQFGGVHGRHIHHGIGKLAGPHARGLPLTSLDYAKCFDYVHPQLACDVLAAAGQWTQGRGLAPPRRRPCALALNVLMSAPSRQIADRFGDRLQQCIFLDDRAFTTEARLVPEVLQAWQWWSEQFGLRENSGKRAIVCSRGPAVEALRRDGLGQWLKDFTSSPAVPRVTSASRFAEALRLGRKLLARSIALDVRRDLWRTRVVPLAAWGHLFTAPAQEDLKEFRTLGKAVLYSHRAASVRLQRLLEGHNMDLAFQSGMHALRSLHSSLLWKDVARAQGLGTWFSRVRGFLVDMGWHPESSTVFTSGQARLDFEGDRASSIAHRIRAQWRSQLLEQFRASGRRDATQLAGWRPGTASVRLAIKLYQAAPAERKAVLSGAACSTAYYQKRQTGGAAQQCVWCGAAVAADWEHLAWQCSAMLDGAERPARPTVITPGTWWHLLDDDKDSRRRKGDDDDGCWHGSTSTWCQRASNREEQNFTDMIMIKKKDPTSLASGSEELVETWFEEEAACSGQDGLPQEEAEASMRGDVTVGGFGGHCGCMSLDPIPSVVEKAQRAILGGMMLVPAGDLAAALRRCAPGVENARMANPGGMRMVPVVDSATARSERARAILAGVTAILRGNKPGNIAHVNRPDGQPGRDGWAEEIEILRASLVRADGSLLPATHNVAAPRGGGRDEGAFLQALQQLVATFCVDGAPADAKGPPKGAGKAGKDKGKGEGKPAAGSIDEKQLLAAITRLCSVIESAKAMAEASAVKQSFYTSRATQSKAAGDSKAQGQVEHILVKNPDQATALRDMARVNEVQGKVALLCPGELGEAAKKCDVTCVKGERREVKQWHAVPLTREGCPEPPVVRRQSSFKPPARDLQTLRVQAAKAFMHDEVWRALQGCPREVVGKLLGVKPHKAEGWKLVTGKDCDPYFVGYVTFVTTEAAKVLEQSGKNGLFSEPLARDQAARPMVQWVDPEGLVGISYLRKCLQAAAGKALALRKGQGSCLGIRARKGEAVKAVSTWRVRGVPRSWSDADIVDALQGAAFLNVTVLGEAQGSRPWLVRAELADDRGELAMLVEAGDKTLRIERVVGRQKAETFREKQWQPPRKGQGKAQGKGRTDTGSPEPVDNAEAMAVDGDEQEEPGQADATSVGRGPSATEAEVKQPASTADEAATGEGNDRGPKPSPAPKRQRVAQWEEIECGAAGHCFYNCVTAGFVLKTTRTAFEDIKDDLNAKGRGLRSRVASYIQGHEERFKPFFEPSCVSPDSADPEAEAAHLLIVEDGTPPATWQQYLEAIWRPARWADEISFRAAAALLGISLQLVCGRLDKPDQVLSYVNPKSAITLYLRYSLGHYTLLLPKGDKLPDYIRQEAVAQTASQTFAPRGGGKRQQSTVGLGLDAMDDSWIPAHVSSEEEGAPRKPATSPDKPRPTPAGSRGQRTQHAGPAKSQPRQRNDKGKRRSCQLAKQRSQRMKGVSLAVSKARQKHCTVGRRKQWTCNVCDVVIKAGSMRQLSIGRYGHIKRVHPRVPLDRFTDVRSYIPVTPTVLDVDQPAWMCAWCHTFLPRLDTPYALNKSAKAHLKRCVLAPGGATLSQNLREILTAEGIEPPARAADLCQTFGRKIDLEQYRPAAKELKELTAERQRDTSLPVRRALASRSCVMGGSQQVQCKKRRSASQAPASSAPGHFHHALRSAPGGMAPGKDLTTEAGHRFRVALKPPPQDGGWVRDLTAENIEPNPGPSTTVSRKLSVTTWNAQGHGNIFEALAVMLFRGADVVLLQEVNLSVEKRKEIIIAASARGYHSFSPSPRPAPTARVGNCIEEVGNARVNGVFETLCVRLGCFGLLVNCHLKPRGDWQQCRVHLEELQQSEDRVLLGGFNLLPTEVQVAGMGHPTAPRDSQGHYKPTRVDGHRCIDFFLGKSVGLGEAQCDCETLSDHLPVSVDITVPCETREQLLQLRPTTFYGLPREATDEEFTQGQHEYWQQQPMLPDLGDTEAEWQWFCQTAEQACRHATAKYESIRDPPHRRPKGSGYSTIERAAINRGGSEAHAFQMRRLLKLQGRVREWQRQARLGTDTTVLKTCVRRTWLQQCGELPESPAEAEHAITASIAEVQATQAREAIHRWQQRLASRGKEATRWLKGKKRRITGVTGTVPGQPQGVLSTAASLEHIHAFWKKIWERPGVQRSQALQAWRRHGLHRRCDFQASQVWKPEALQRAAAAKASSAQGVDGWRGDEVKYWPKAAWTVYSTLLCRWAARGRFPAAWQAMRQVQVPKAEASDLTGEIAASDLRPIVVMSILWRIASSTVASSPQIQAWQQEVLTPEQFGGVHGRHIHLGLGKLAGPHARGLPLTSLDYAKCFDYVHPQLACDVLVEAGFPPVVVRMLRHTWTQTRYLELNGCTQVSGHQVEASLPQGDGLAPLALNVLMSAPSRQIADRFGDRLQQCIFLDDRAFTTEARLVPEVLQAWQWWSEQFGLRENNGKRAIVCARGLAADALRRDGLGQWLKQQTRVLGVDFTSSPAVPRVTSANRFAEALRLGRKLLARSIALDVRRDLWRTRVVPLP</sequence>
<feature type="region of interest" description="Disordered" evidence="1">
    <location>
        <begin position="2596"/>
        <end position="2664"/>
    </location>
</feature>
<feature type="compositionally biased region" description="Low complexity" evidence="1">
    <location>
        <begin position="2859"/>
        <end position="2868"/>
    </location>
</feature>
<dbReference type="CDD" id="cd22744">
    <property type="entry name" value="OTU"/>
    <property type="match status" value="2"/>
</dbReference>
<dbReference type="InterPro" id="IPR003323">
    <property type="entry name" value="OTU_dom"/>
</dbReference>
<feature type="domain" description="OTU" evidence="2">
    <location>
        <begin position="64"/>
        <end position="227"/>
    </location>
</feature>
<feature type="compositionally biased region" description="Basic and acidic residues" evidence="1">
    <location>
        <begin position="1911"/>
        <end position="1920"/>
    </location>
</feature>
<feature type="region of interest" description="Disordered" evidence="1">
    <location>
        <begin position="2280"/>
        <end position="2378"/>
    </location>
</feature>
<keyword evidence="4" id="KW-1185">Reference proteome</keyword>
<dbReference type="SUPFAM" id="SSF54001">
    <property type="entry name" value="Cysteine proteinases"/>
    <property type="match status" value="2"/>
</dbReference>
<feature type="compositionally biased region" description="Low complexity" evidence="1">
    <location>
        <begin position="2291"/>
        <end position="2300"/>
    </location>
</feature>
<feature type="compositionally biased region" description="Low complexity" evidence="1">
    <location>
        <begin position="33"/>
        <end position="44"/>
    </location>
</feature>
<feature type="region of interest" description="Disordered" evidence="1">
    <location>
        <begin position="278"/>
        <end position="341"/>
    </location>
</feature>
<dbReference type="Pfam" id="PF03372">
    <property type="entry name" value="Exo_endo_phos"/>
    <property type="match status" value="1"/>
</dbReference>
<dbReference type="InterPro" id="IPR005135">
    <property type="entry name" value="Endo/exonuclease/phosphatase"/>
</dbReference>
<proteinExistence type="predicted"/>
<dbReference type="Pfam" id="PF00078">
    <property type="entry name" value="RVT_1"/>
    <property type="match status" value="1"/>
</dbReference>
<protein>
    <submittedName>
        <fullName evidence="3">Pol protein</fullName>
    </submittedName>
</protein>
<dbReference type="OrthoDB" id="10493077at2759"/>
<feature type="compositionally biased region" description="Basic and acidic residues" evidence="1">
    <location>
        <begin position="2280"/>
        <end position="2289"/>
    </location>
</feature>
<dbReference type="Pfam" id="PF02338">
    <property type="entry name" value="OTU"/>
    <property type="match status" value="2"/>
</dbReference>
<accession>A0A812MCH1</accession>
<name>A0A812MCH1_9DINO</name>
<feature type="region of interest" description="Disordered" evidence="1">
    <location>
        <begin position="2848"/>
        <end position="2888"/>
    </location>
</feature>
<feature type="compositionally biased region" description="Low complexity" evidence="1">
    <location>
        <begin position="1899"/>
        <end position="1908"/>
    </location>
</feature>
<organism evidence="3 4">
    <name type="scientific">Symbiodinium necroappetens</name>
    <dbReference type="NCBI Taxonomy" id="1628268"/>
    <lineage>
        <taxon>Eukaryota</taxon>
        <taxon>Sar</taxon>
        <taxon>Alveolata</taxon>
        <taxon>Dinophyceae</taxon>
        <taxon>Suessiales</taxon>
        <taxon>Symbiodiniaceae</taxon>
        <taxon>Symbiodinium</taxon>
    </lineage>
</organism>
<feature type="region of interest" description="Disordered" evidence="1">
    <location>
        <begin position="1"/>
        <end position="60"/>
    </location>
</feature>
<gene>
    <name evidence="3" type="primary">pol</name>
    <name evidence="3" type="ORF">SNEC2469_LOCUS5992</name>
</gene>
<feature type="domain" description="OTU" evidence="2">
    <location>
        <begin position="2383"/>
        <end position="2546"/>
    </location>
</feature>
<comment type="caution">
    <text evidence="3">The sequence shown here is derived from an EMBL/GenBank/DDBJ whole genome shotgun (WGS) entry which is preliminary data.</text>
</comment>
<dbReference type="SUPFAM" id="SSF56219">
    <property type="entry name" value="DNase I-like"/>
    <property type="match status" value="2"/>
</dbReference>
<evidence type="ECO:0000256" key="1">
    <source>
        <dbReference type="SAM" id="MobiDB-lite"/>
    </source>
</evidence>
<dbReference type="Gene3D" id="3.90.70.80">
    <property type="match status" value="2"/>
</dbReference>
<evidence type="ECO:0000313" key="3">
    <source>
        <dbReference type="EMBL" id="CAE7261621.1"/>
    </source>
</evidence>
<evidence type="ECO:0000259" key="2">
    <source>
        <dbReference type="PROSITE" id="PS50802"/>
    </source>
</evidence>
<dbReference type="Gene3D" id="3.60.10.10">
    <property type="entry name" value="Endonuclease/exonuclease/phosphatase"/>
    <property type="match status" value="2"/>
</dbReference>
<evidence type="ECO:0000313" key="4">
    <source>
        <dbReference type="Proteomes" id="UP000601435"/>
    </source>
</evidence>
<dbReference type="InterPro" id="IPR000477">
    <property type="entry name" value="RT_dom"/>
</dbReference>
<dbReference type="GO" id="GO:0003824">
    <property type="term" value="F:catalytic activity"/>
    <property type="evidence" value="ECO:0007669"/>
    <property type="project" value="InterPro"/>
</dbReference>
<feature type="region of interest" description="Disordered" evidence="1">
    <location>
        <begin position="1899"/>
        <end position="1924"/>
    </location>
</feature>
<dbReference type="EMBL" id="CAJNJA010010731">
    <property type="protein sequence ID" value="CAE7261621.1"/>
    <property type="molecule type" value="Genomic_DNA"/>
</dbReference>